<organism evidence="2 3">
    <name type="scientific">Dyella kyungheensis</name>
    <dbReference type="NCBI Taxonomy" id="1242174"/>
    <lineage>
        <taxon>Bacteria</taxon>
        <taxon>Pseudomonadati</taxon>
        <taxon>Pseudomonadota</taxon>
        <taxon>Gammaproteobacteria</taxon>
        <taxon>Lysobacterales</taxon>
        <taxon>Rhodanobacteraceae</taxon>
        <taxon>Dyella</taxon>
    </lineage>
</organism>
<feature type="signal peptide" evidence="1">
    <location>
        <begin position="1"/>
        <end position="24"/>
    </location>
</feature>
<name>A0ABS2JPK5_9GAMM</name>
<feature type="chain" id="PRO_5046426759" evidence="1">
    <location>
        <begin position="25"/>
        <end position="537"/>
    </location>
</feature>
<gene>
    <name evidence="2" type="ORF">ISP20_07325</name>
</gene>
<keyword evidence="3" id="KW-1185">Reference proteome</keyword>
<reference evidence="2 3" key="1">
    <citation type="submission" date="2020-10" db="EMBL/GenBank/DDBJ databases">
        <title>Phylogeny of dyella-like bacteria.</title>
        <authorList>
            <person name="Fu J."/>
        </authorList>
    </citation>
    <scope>NUCLEOTIDE SEQUENCE [LARGE SCALE GENOMIC DNA]</scope>
    <source>
        <strain evidence="2 3">THG-B117</strain>
    </source>
</reference>
<evidence type="ECO:0000313" key="2">
    <source>
        <dbReference type="EMBL" id="MBM7120969.1"/>
    </source>
</evidence>
<evidence type="ECO:0000313" key="3">
    <source>
        <dbReference type="Proteomes" id="UP001430065"/>
    </source>
</evidence>
<protein>
    <submittedName>
        <fullName evidence="2">Enterochelin esterase</fullName>
    </submittedName>
</protein>
<dbReference type="PANTHER" id="PTHR48098">
    <property type="entry name" value="ENTEROCHELIN ESTERASE-RELATED"/>
    <property type="match status" value="1"/>
</dbReference>
<dbReference type="PANTHER" id="PTHR48098:SF3">
    <property type="entry name" value="IRON(III) ENTEROBACTIN ESTERASE"/>
    <property type="match status" value="1"/>
</dbReference>
<dbReference type="RefSeq" id="WP_204635399.1">
    <property type="nucleotide sequence ID" value="NZ_JADIKC010000003.1"/>
</dbReference>
<dbReference type="Gene3D" id="3.40.50.1820">
    <property type="entry name" value="alpha/beta hydrolase"/>
    <property type="match status" value="1"/>
</dbReference>
<proteinExistence type="predicted"/>
<comment type="caution">
    <text evidence="2">The sequence shown here is derived from an EMBL/GenBank/DDBJ whole genome shotgun (WGS) entry which is preliminary data.</text>
</comment>
<accession>A0ABS2JPK5</accession>
<evidence type="ECO:0000256" key="1">
    <source>
        <dbReference type="SAM" id="SignalP"/>
    </source>
</evidence>
<dbReference type="SUPFAM" id="SSF53474">
    <property type="entry name" value="alpha/beta-Hydrolases"/>
    <property type="match status" value="1"/>
</dbReference>
<dbReference type="EMBL" id="JADIKC010000003">
    <property type="protein sequence ID" value="MBM7120969.1"/>
    <property type="molecule type" value="Genomic_DNA"/>
</dbReference>
<keyword evidence="1" id="KW-0732">Signal</keyword>
<dbReference type="Pfam" id="PF00756">
    <property type="entry name" value="Esterase"/>
    <property type="match status" value="1"/>
</dbReference>
<dbReference type="InterPro" id="IPR029058">
    <property type="entry name" value="AB_hydrolase_fold"/>
</dbReference>
<sequence length="537" mass="58761">MRSHRLKLAVLLCLGLAATTCASAEQAGVAQRFHVDLAVPGTEVASGRLLVFAEPAKDAEAGSKNGKVEQVDLDPLAPDKVNVAAREVNRLVAGQGIDIDADQQAYPAAFSQLPAGDYYVQAVLDTNHSYNYSARGEGDLVSEVVKLHLPATGLPPLKLATQLPAIDAWSMINPALRDLVPEARKHTQDIDFVSPALTAFWGRPIHMRARVVLPPGYDAKGSATYPVVYYTHGFGGGMNRFAGVATNLWQAMSKGQMPPMIWVLLDESLPTGTHEFVDSVNNGPWGKALTEELIPQLESSFRMDAKASGRFLNGHSSGGWATLWLQTRYPKMFGGTWSTSPDPSDFHDFTGVDLYAPHANVYRKPDGTAYPLIRDNGKVIATYEQYAKLERVFGSYGGQMASFEWVFSPRGVDGRPLPLFDRDTGDVDASVVAYWGEHYDIARRLQAQWPQLKPDLDGKIHVYVGGADTFYLDGPAHRLKAVLDGLHARSDIRFLPGKTHFDLYVVGTDRNGLLKQIAWDMYAVARPQSTLKQAAAP</sequence>
<dbReference type="Proteomes" id="UP001430065">
    <property type="component" value="Unassembled WGS sequence"/>
</dbReference>
<dbReference type="InterPro" id="IPR050583">
    <property type="entry name" value="Mycobacterial_A85_antigen"/>
</dbReference>
<dbReference type="InterPro" id="IPR000801">
    <property type="entry name" value="Esterase-like"/>
</dbReference>